<dbReference type="SUPFAM" id="SSF50129">
    <property type="entry name" value="GroES-like"/>
    <property type="match status" value="1"/>
</dbReference>
<reference evidence="2 3" key="1">
    <citation type="journal article" date="2020" name="Nat. Food">
        <title>A phased Vanilla planifolia genome enables genetic improvement of flavour and production.</title>
        <authorList>
            <person name="Hasing T."/>
            <person name="Tang H."/>
            <person name="Brym M."/>
            <person name="Khazi F."/>
            <person name="Huang T."/>
            <person name="Chambers A.H."/>
        </authorList>
    </citation>
    <scope>NUCLEOTIDE SEQUENCE [LARGE SCALE GENOMIC DNA]</scope>
    <source>
        <tissue evidence="2">Leaf</tissue>
    </source>
</reference>
<dbReference type="PANTHER" id="PTHR44013">
    <property type="entry name" value="ZINC-TYPE ALCOHOL DEHYDROGENASE-LIKE PROTEIN C16A3.02C"/>
    <property type="match status" value="1"/>
</dbReference>
<dbReference type="OrthoDB" id="10023328at2759"/>
<dbReference type="InterPro" id="IPR011032">
    <property type="entry name" value="GroES-like_sf"/>
</dbReference>
<evidence type="ECO:0000313" key="2">
    <source>
        <dbReference type="EMBL" id="KAG0485863.1"/>
    </source>
</evidence>
<dbReference type="Gene3D" id="3.40.50.720">
    <property type="entry name" value="NAD(P)-binding Rossmann-like Domain"/>
    <property type="match status" value="1"/>
</dbReference>
<comment type="caution">
    <text evidence="2">The sequence shown here is derived from an EMBL/GenBank/DDBJ whole genome shotgun (WGS) entry which is preliminary data.</text>
</comment>
<evidence type="ECO:0000259" key="1">
    <source>
        <dbReference type="SMART" id="SM00829"/>
    </source>
</evidence>
<dbReference type="PANTHER" id="PTHR44013:SF6">
    <property type="entry name" value="OS04G0359100 PROTEIN"/>
    <property type="match status" value="1"/>
</dbReference>
<dbReference type="Pfam" id="PF13602">
    <property type="entry name" value="ADH_zinc_N_2"/>
    <property type="match status" value="1"/>
</dbReference>
<dbReference type="CDD" id="cd08267">
    <property type="entry name" value="MDR1"/>
    <property type="match status" value="1"/>
</dbReference>
<dbReference type="AlphaFoldDB" id="A0A835R8T5"/>
<sequence length="323" mass="34246">MRAVRYGGYGGGAAALKHVEVPVPSTKKDKILLKLEAASINPVDCKIQKGNLWPFMPLKFPFIPVCDVAGEVIEVGSAVKNFKPGDKVVSMLLFMKGGGLAEYAVATPQLTVHRPPEVSPTEGAALPIAASTALQALKSSGAKFDGSGKPFNVLITAASGGVGHFAVQLAKLANLHVTATCGARNIDTLKSLGADEVLDYRSPDGARLHSPSGRKYDAVIHCTTGIGWSVFEPNLSENSKVVVVTIGPMVFLKSAMKMLICAKKRVVPLVAIPKEEELRFLVGLLKEGKLKVVVDSKHLLSNAEDAWAKCMEGHATGKIVVEM</sequence>
<gene>
    <name evidence="2" type="ORF">HPP92_009942</name>
</gene>
<dbReference type="SMART" id="SM00829">
    <property type="entry name" value="PKS_ER"/>
    <property type="match status" value="1"/>
</dbReference>
<dbReference type="Proteomes" id="UP000636800">
    <property type="component" value="Unassembled WGS sequence"/>
</dbReference>
<dbReference type="InterPro" id="IPR052733">
    <property type="entry name" value="Chloroplast_QOR"/>
</dbReference>
<dbReference type="Gene3D" id="3.90.180.10">
    <property type="entry name" value="Medium-chain alcohol dehydrogenases, catalytic domain"/>
    <property type="match status" value="1"/>
</dbReference>
<dbReference type="Pfam" id="PF08240">
    <property type="entry name" value="ADH_N"/>
    <property type="match status" value="1"/>
</dbReference>
<dbReference type="InterPro" id="IPR020843">
    <property type="entry name" value="ER"/>
</dbReference>
<dbReference type="SUPFAM" id="SSF51735">
    <property type="entry name" value="NAD(P)-binding Rossmann-fold domains"/>
    <property type="match status" value="1"/>
</dbReference>
<organism evidence="2 3">
    <name type="scientific">Vanilla planifolia</name>
    <name type="common">Vanilla</name>
    <dbReference type="NCBI Taxonomy" id="51239"/>
    <lineage>
        <taxon>Eukaryota</taxon>
        <taxon>Viridiplantae</taxon>
        <taxon>Streptophyta</taxon>
        <taxon>Embryophyta</taxon>
        <taxon>Tracheophyta</taxon>
        <taxon>Spermatophyta</taxon>
        <taxon>Magnoliopsida</taxon>
        <taxon>Liliopsida</taxon>
        <taxon>Asparagales</taxon>
        <taxon>Orchidaceae</taxon>
        <taxon>Vanilloideae</taxon>
        <taxon>Vanilleae</taxon>
        <taxon>Vanilla</taxon>
    </lineage>
</organism>
<dbReference type="EMBL" id="JADCNL010000004">
    <property type="protein sequence ID" value="KAG0485863.1"/>
    <property type="molecule type" value="Genomic_DNA"/>
</dbReference>
<evidence type="ECO:0000313" key="3">
    <source>
        <dbReference type="Proteomes" id="UP000636800"/>
    </source>
</evidence>
<dbReference type="InterPro" id="IPR036291">
    <property type="entry name" value="NAD(P)-bd_dom_sf"/>
</dbReference>
<dbReference type="InterPro" id="IPR013154">
    <property type="entry name" value="ADH-like_N"/>
</dbReference>
<keyword evidence="3" id="KW-1185">Reference proteome</keyword>
<feature type="domain" description="Enoyl reductase (ER)" evidence="1">
    <location>
        <begin position="11"/>
        <end position="321"/>
    </location>
</feature>
<protein>
    <recommendedName>
        <fullName evidence="1">Enoyl reductase (ER) domain-containing protein</fullName>
    </recommendedName>
</protein>
<name>A0A835R8T5_VANPL</name>
<dbReference type="GO" id="GO:0016491">
    <property type="term" value="F:oxidoreductase activity"/>
    <property type="evidence" value="ECO:0007669"/>
    <property type="project" value="InterPro"/>
</dbReference>
<proteinExistence type="predicted"/>
<accession>A0A835R8T5</accession>